<accession>A0A1Y5TT45</accession>
<evidence type="ECO:0000256" key="3">
    <source>
        <dbReference type="ARBA" id="ARBA00023163"/>
    </source>
</evidence>
<keyword evidence="3" id="KW-0804">Transcription</keyword>
<dbReference type="PROSITE" id="PS01124">
    <property type="entry name" value="HTH_ARAC_FAMILY_2"/>
    <property type="match status" value="1"/>
</dbReference>
<evidence type="ECO:0000256" key="1">
    <source>
        <dbReference type="ARBA" id="ARBA00023015"/>
    </source>
</evidence>
<dbReference type="InterPro" id="IPR009057">
    <property type="entry name" value="Homeodomain-like_sf"/>
</dbReference>
<dbReference type="PANTHER" id="PTHR46796">
    <property type="entry name" value="HTH-TYPE TRANSCRIPTIONAL ACTIVATOR RHAS-RELATED"/>
    <property type="match status" value="1"/>
</dbReference>
<dbReference type="AlphaFoldDB" id="A0A1Y5TT45"/>
<evidence type="ECO:0000259" key="4">
    <source>
        <dbReference type="PROSITE" id="PS01124"/>
    </source>
</evidence>
<dbReference type="Gene3D" id="1.10.10.60">
    <property type="entry name" value="Homeodomain-like"/>
    <property type="match status" value="1"/>
</dbReference>
<proteinExistence type="predicted"/>
<dbReference type="SUPFAM" id="SSF46689">
    <property type="entry name" value="Homeodomain-like"/>
    <property type="match status" value="1"/>
</dbReference>
<reference evidence="5 6" key="1">
    <citation type="submission" date="2017-03" db="EMBL/GenBank/DDBJ databases">
        <authorList>
            <person name="Afonso C.L."/>
            <person name="Miller P.J."/>
            <person name="Scott M.A."/>
            <person name="Spackman E."/>
            <person name="Goraichik I."/>
            <person name="Dimitrov K.M."/>
            <person name="Suarez D.L."/>
            <person name="Swayne D.E."/>
        </authorList>
    </citation>
    <scope>NUCLEOTIDE SEQUENCE [LARGE SCALE GENOMIC DNA]</scope>
    <source>
        <strain evidence="5 6">CECT 7066</strain>
    </source>
</reference>
<keyword evidence="1" id="KW-0805">Transcription regulation</keyword>
<dbReference type="InterPro" id="IPR018060">
    <property type="entry name" value="HTH_AraC"/>
</dbReference>
<keyword evidence="6" id="KW-1185">Reference proteome</keyword>
<gene>
    <name evidence="5" type="primary">virF</name>
    <name evidence="5" type="ORF">PAM7066_03663</name>
</gene>
<feature type="domain" description="HTH araC/xylS-type" evidence="4">
    <location>
        <begin position="204"/>
        <end position="302"/>
    </location>
</feature>
<dbReference type="InterPro" id="IPR050204">
    <property type="entry name" value="AraC_XylS_family_regulators"/>
</dbReference>
<dbReference type="Proteomes" id="UP000193870">
    <property type="component" value="Unassembled WGS sequence"/>
</dbReference>
<dbReference type="PANTHER" id="PTHR46796:SF14">
    <property type="entry name" value="TRANSCRIPTIONAL REGULATORY PROTEIN"/>
    <property type="match status" value="1"/>
</dbReference>
<dbReference type="Pfam" id="PF12833">
    <property type="entry name" value="HTH_18"/>
    <property type="match status" value="1"/>
</dbReference>
<dbReference type="SMART" id="SM00342">
    <property type="entry name" value="HTH_ARAC"/>
    <property type="match status" value="1"/>
</dbReference>
<evidence type="ECO:0000256" key="2">
    <source>
        <dbReference type="ARBA" id="ARBA00023125"/>
    </source>
</evidence>
<dbReference type="RefSeq" id="WP_085855602.1">
    <property type="nucleotide sequence ID" value="NZ_FOPF01000025.1"/>
</dbReference>
<sequence length="306" mass="33654">MRDLQPKHEKPLVYKAMLDVPDSRGILRTTDCIVPQYSGISFVQFHYPPGEYIGKSFDCWLIGVIRTPHVVKHSEFEDKCTSARTVTAGELLIIEPGAEYSAKISTRAQIDFLMLTKDRLSASLSVQHKDRLVKNASPEAYFTSHLISPLVNAILSSADRPDVFDPSHTDNFINAIVSGLCQPDPDMSAGRDRFRHGLCPRDLRNIDEYIDSAAGTAVTNAQLAALVNLPESVFRQCFKVSTGKTPYQYGLERRILLARTLLGSTGLSIAEVAYSCGFSSQSHMTDVFRSRVGATPASVRKASVGA</sequence>
<evidence type="ECO:0000313" key="6">
    <source>
        <dbReference type="Proteomes" id="UP000193870"/>
    </source>
</evidence>
<dbReference type="GO" id="GO:0043565">
    <property type="term" value="F:sequence-specific DNA binding"/>
    <property type="evidence" value="ECO:0007669"/>
    <property type="project" value="InterPro"/>
</dbReference>
<dbReference type="GO" id="GO:0003700">
    <property type="term" value="F:DNA-binding transcription factor activity"/>
    <property type="evidence" value="ECO:0007669"/>
    <property type="project" value="InterPro"/>
</dbReference>
<keyword evidence="2" id="KW-0238">DNA-binding</keyword>
<organism evidence="5 6">
    <name type="scientific">Palleronia marisminoris</name>
    <dbReference type="NCBI Taxonomy" id="315423"/>
    <lineage>
        <taxon>Bacteria</taxon>
        <taxon>Pseudomonadati</taxon>
        <taxon>Pseudomonadota</taxon>
        <taxon>Alphaproteobacteria</taxon>
        <taxon>Rhodobacterales</taxon>
        <taxon>Roseobacteraceae</taxon>
        <taxon>Palleronia</taxon>
    </lineage>
</organism>
<dbReference type="EMBL" id="FWFV01000019">
    <property type="protein sequence ID" value="SLN71457.1"/>
    <property type="molecule type" value="Genomic_DNA"/>
</dbReference>
<name>A0A1Y5TT45_9RHOB</name>
<evidence type="ECO:0000313" key="5">
    <source>
        <dbReference type="EMBL" id="SLN71457.1"/>
    </source>
</evidence>
<dbReference type="OrthoDB" id="9793400at2"/>
<dbReference type="STRING" id="315423.SAMN04488020_1255"/>
<protein>
    <submittedName>
        <fullName evidence="5">Virulence regulon transcriptional activator VirF</fullName>
    </submittedName>
</protein>